<protein>
    <submittedName>
        <fullName evidence="2">F-box protein</fullName>
    </submittedName>
</protein>
<sequence>MSDNANEEKQQQQMEKIGNICGFALDSSRLDRLRQFSPAILRNCANLRSIDSYGLFPEFPAEDNANASSNQAVAKWLLTPRGDGLPKMLLICQCF</sequence>
<name>A0A183CIK7_GLOPA</name>
<reference evidence="2" key="3">
    <citation type="submission" date="2016-06" db="UniProtKB">
        <authorList>
            <consortium name="WormBaseParasite"/>
        </authorList>
    </citation>
    <scope>IDENTIFICATION</scope>
</reference>
<reference evidence="1" key="1">
    <citation type="submission" date="2013-12" db="EMBL/GenBank/DDBJ databases">
        <authorList>
            <person name="Aslett M."/>
        </authorList>
    </citation>
    <scope>NUCLEOTIDE SEQUENCE [LARGE SCALE GENOMIC DNA]</scope>
    <source>
        <strain evidence="1">Lindley</strain>
    </source>
</reference>
<evidence type="ECO:0000313" key="1">
    <source>
        <dbReference type="Proteomes" id="UP000050741"/>
    </source>
</evidence>
<organism evidence="1 2">
    <name type="scientific">Globodera pallida</name>
    <name type="common">Potato cyst nematode worm</name>
    <name type="synonym">Heterodera pallida</name>
    <dbReference type="NCBI Taxonomy" id="36090"/>
    <lineage>
        <taxon>Eukaryota</taxon>
        <taxon>Metazoa</taxon>
        <taxon>Ecdysozoa</taxon>
        <taxon>Nematoda</taxon>
        <taxon>Chromadorea</taxon>
        <taxon>Rhabditida</taxon>
        <taxon>Tylenchina</taxon>
        <taxon>Tylenchomorpha</taxon>
        <taxon>Tylenchoidea</taxon>
        <taxon>Heteroderidae</taxon>
        <taxon>Heteroderinae</taxon>
        <taxon>Globodera</taxon>
    </lineage>
</organism>
<accession>A0A183CIK7</accession>
<evidence type="ECO:0000313" key="2">
    <source>
        <dbReference type="WBParaSite" id="GPLIN_001271300"/>
    </source>
</evidence>
<proteinExistence type="predicted"/>
<keyword evidence="1" id="KW-1185">Reference proteome</keyword>
<dbReference type="AlphaFoldDB" id="A0A183CIK7"/>
<dbReference type="Proteomes" id="UP000050741">
    <property type="component" value="Unassembled WGS sequence"/>
</dbReference>
<dbReference type="WBParaSite" id="GPLIN_001271300">
    <property type="protein sequence ID" value="GPLIN_001271300"/>
    <property type="gene ID" value="GPLIN_001271300"/>
</dbReference>
<reference evidence="1" key="2">
    <citation type="submission" date="2014-05" db="EMBL/GenBank/DDBJ databases">
        <title>The genome and life-stage specific transcriptomes of Globodera pallida elucidate key aspects of plant parasitism by a cyst nematode.</title>
        <authorList>
            <person name="Cotton J.A."/>
            <person name="Lilley C.J."/>
            <person name="Jones L.M."/>
            <person name="Kikuchi T."/>
            <person name="Reid A.J."/>
            <person name="Thorpe P."/>
            <person name="Tsai I.J."/>
            <person name="Beasley H."/>
            <person name="Blok V."/>
            <person name="Cock P.J.A."/>
            <person name="Van den Akker S.E."/>
            <person name="Holroyd N."/>
            <person name="Hunt M."/>
            <person name="Mantelin S."/>
            <person name="Naghra H."/>
            <person name="Pain A."/>
            <person name="Palomares-Rius J.E."/>
            <person name="Zarowiecki M."/>
            <person name="Berriman M."/>
            <person name="Jones J.T."/>
            <person name="Urwin P.E."/>
        </authorList>
    </citation>
    <scope>NUCLEOTIDE SEQUENCE [LARGE SCALE GENOMIC DNA]</scope>
    <source>
        <strain evidence="1">Lindley</strain>
    </source>
</reference>